<feature type="binding site" evidence="8">
    <location>
        <position position="231"/>
    </location>
    <ligand>
        <name>ATP</name>
        <dbReference type="ChEBI" id="CHEBI:30616"/>
    </ligand>
</feature>
<evidence type="ECO:0000256" key="5">
    <source>
        <dbReference type="ARBA" id="ARBA00022917"/>
    </source>
</evidence>
<feature type="binding site" evidence="8">
    <location>
        <position position="172"/>
    </location>
    <ligand>
        <name>L-tyrosine</name>
        <dbReference type="ChEBI" id="CHEBI:58315"/>
    </ligand>
</feature>
<dbReference type="GO" id="GO:0004831">
    <property type="term" value="F:tyrosine-tRNA ligase activity"/>
    <property type="evidence" value="ECO:0007669"/>
    <property type="project" value="UniProtKB-UniRule"/>
</dbReference>
<feature type="binding site" evidence="8">
    <location>
        <position position="33"/>
    </location>
    <ligand>
        <name>L-tyrosine</name>
        <dbReference type="ChEBI" id="CHEBI:58315"/>
    </ligand>
</feature>
<dbReference type="NCBIfam" id="TIGR00234">
    <property type="entry name" value="tyrS"/>
    <property type="match status" value="1"/>
</dbReference>
<evidence type="ECO:0000256" key="8">
    <source>
        <dbReference type="HAMAP-Rule" id="MF_02006"/>
    </source>
</evidence>
<keyword evidence="3 8" id="KW-0067">ATP-binding</keyword>
<gene>
    <name evidence="10" type="primary">tyrS1</name>
    <name evidence="8" type="synonym">tyrS</name>
    <name evidence="10" type="ORF">FEAC_24390</name>
</gene>
<protein>
    <recommendedName>
        <fullName evidence="8">Tyrosine--tRNA ligase</fullName>
        <ecNumber evidence="8">6.1.1.1</ecNumber>
    </recommendedName>
    <alternativeName>
        <fullName evidence="8">Tyrosyl-tRNA synthetase</fullName>
        <shortName evidence="8">TyrRS</shortName>
    </alternativeName>
</protein>
<comment type="caution">
    <text evidence="10">The sequence shown here is derived from an EMBL/GenBank/DDBJ whole genome shotgun (WGS) entry which is preliminary data.</text>
</comment>
<keyword evidence="5 8" id="KW-0648">Protein biosynthesis</keyword>
<keyword evidence="8" id="KW-0963">Cytoplasm</keyword>
<dbReference type="Gene3D" id="3.40.50.620">
    <property type="entry name" value="HUPs"/>
    <property type="match status" value="1"/>
</dbReference>
<dbReference type="EMBL" id="JXUW01000028">
    <property type="protein sequence ID" value="KJE75808.1"/>
    <property type="molecule type" value="Genomic_DNA"/>
</dbReference>
<evidence type="ECO:0000256" key="3">
    <source>
        <dbReference type="ARBA" id="ARBA00022840"/>
    </source>
</evidence>
<comment type="catalytic activity">
    <reaction evidence="7 8">
        <text>tRNA(Tyr) + L-tyrosine + ATP = L-tyrosyl-tRNA(Tyr) + AMP + diphosphate + H(+)</text>
        <dbReference type="Rhea" id="RHEA:10220"/>
        <dbReference type="Rhea" id="RHEA-COMP:9706"/>
        <dbReference type="Rhea" id="RHEA-COMP:9707"/>
        <dbReference type="ChEBI" id="CHEBI:15378"/>
        <dbReference type="ChEBI" id="CHEBI:30616"/>
        <dbReference type="ChEBI" id="CHEBI:33019"/>
        <dbReference type="ChEBI" id="CHEBI:58315"/>
        <dbReference type="ChEBI" id="CHEBI:78442"/>
        <dbReference type="ChEBI" id="CHEBI:78536"/>
        <dbReference type="ChEBI" id="CHEBI:456215"/>
        <dbReference type="EC" id="6.1.1.1"/>
    </reaction>
</comment>
<evidence type="ECO:0000259" key="9">
    <source>
        <dbReference type="Pfam" id="PF22421"/>
    </source>
</evidence>
<dbReference type="PATRIC" id="fig|1121877.4.peg.2722"/>
<dbReference type="InterPro" id="IPR014729">
    <property type="entry name" value="Rossmann-like_a/b/a_fold"/>
</dbReference>
<evidence type="ECO:0000313" key="10">
    <source>
        <dbReference type="EMBL" id="KJE75808.1"/>
    </source>
</evidence>
<feature type="short sequence motif" description="'HIGH' region" evidence="8">
    <location>
        <begin position="38"/>
        <end position="47"/>
    </location>
</feature>
<sequence>MTLSEDLNYRGLINQMSSDELLVQMDSSRLSLYVGFDPTADSLHLGNLLGLTVLRRFQRSGHRPILVAGGGTGMIGDPSGRSTERTLLDDATLTKNTEAIRSQLERFIDFTGESAGVLVDNREWLESLNLIDYLRDYGKHFPLATMLAKDSVKTRLGSEGISYTEFSYMVLQAIDFLELNRRFDCSLQLGGSDQWGNITAGIDLIRRVAQQEAYGLTWPLITKADGTKFGKSVGGAIWLDPRKTSPYQLYQFLFRSDDSMVISYLKQFTSLEPAEIIEIDQEFHDHPERREPHHRLATELVALVHGQEEAERARRASRSLFAGAVESLESDLLEEALGEAPTLIVDSGEFDGGIDLVELVSRTSLFASKSELRRNLSQGGLYVNGSQQRESLVVTREMLIDGRLLVLRRGKKDYCLVRCIRGAADE</sequence>
<reference evidence="10 11" key="1">
    <citation type="submission" date="2015-01" db="EMBL/GenBank/DDBJ databases">
        <title>Draft genome of the acidophilic iron oxidizer Ferrimicrobium acidiphilum strain T23.</title>
        <authorList>
            <person name="Poehlein A."/>
            <person name="Eisen S."/>
            <person name="Schloemann M."/>
            <person name="Johnson B.D."/>
            <person name="Daniel R."/>
            <person name="Muehling M."/>
        </authorList>
    </citation>
    <scope>NUCLEOTIDE SEQUENCE [LARGE SCALE GENOMIC DNA]</scope>
    <source>
        <strain evidence="10 11">T23</strain>
    </source>
</reference>
<dbReference type="RefSeq" id="WP_035390591.1">
    <property type="nucleotide sequence ID" value="NZ_JQKF01000027.1"/>
</dbReference>
<dbReference type="Gene3D" id="1.10.240.10">
    <property type="entry name" value="Tyrosyl-Transfer RNA Synthetase"/>
    <property type="match status" value="1"/>
</dbReference>
<dbReference type="GO" id="GO:0006437">
    <property type="term" value="P:tyrosyl-tRNA aminoacylation"/>
    <property type="evidence" value="ECO:0007669"/>
    <property type="project" value="UniProtKB-UniRule"/>
</dbReference>
<name>A0A0D8FRA5_9ACTN</name>
<dbReference type="InterPro" id="IPR036986">
    <property type="entry name" value="S4_RNA-bd_sf"/>
</dbReference>
<feature type="domain" description="Tyrosine--tRNA ligase SYY-like C-terminal" evidence="9">
    <location>
        <begin position="352"/>
        <end position="417"/>
    </location>
</feature>
<accession>A0A0D8FRA5</accession>
<dbReference type="SUPFAM" id="SSF52374">
    <property type="entry name" value="Nucleotidylyl transferase"/>
    <property type="match status" value="1"/>
</dbReference>
<dbReference type="CDD" id="cd00805">
    <property type="entry name" value="TyrRS_core"/>
    <property type="match status" value="1"/>
</dbReference>
<dbReference type="Pfam" id="PF00579">
    <property type="entry name" value="tRNA-synt_1b"/>
    <property type="match status" value="1"/>
</dbReference>
<evidence type="ECO:0000256" key="2">
    <source>
        <dbReference type="ARBA" id="ARBA00022741"/>
    </source>
</evidence>
<dbReference type="PROSITE" id="PS00178">
    <property type="entry name" value="AA_TRNA_LIGASE_I"/>
    <property type="match status" value="1"/>
</dbReference>
<evidence type="ECO:0000313" key="11">
    <source>
        <dbReference type="Proteomes" id="UP000032336"/>
    </source>
</evidence>
<dbReference type="GO" id="GO:0005524">
    <property type="term" value="F:ATP binding"/>
    <property type="evidence" value="ECO:0007669"/>
    <property type="project" value="UniProtKB-UniRule"/>
</dbReference>
<dbReference type="STRING" id="1121877.FEAC_24390"/>
<dbReference type="InterPro" id="IPR024088">
    <property type="entry name" value="Tyr-tRNA-ligase_bac-type"/>
</dbReference>
<dbReference type="GO" id="GO:0003723">
    <property type="term" value="F:RNA binding"/>
    <property type="evidence" value="ECO:0007669"/>
    <property type="project" value="UniProtKB-KW"/>
</dbReference>
<dbReference type="InterPro" id="IPR002305">
    <property type="entry name" value="aa-tRNA-synth_Ic"/>
</dbReference>
<dbReference type="AlphaFoldDB" id="A0A0D8FRA5"/>
<dbReference type="Pfam" id="PF22421">
    <property type="entry name" value="SYY_C-terminal"/>
    <property type="match status" value="1"/>
</dbReference>
<keyword evidence="11" id="KW-1185">Reference proteome</keyword>
<dbReference type="InterPro" id="IPR001412">
    <property type="entry name" value="aa-tRNA-synth_I_CS"/>
</dbReference>
<dbReference type="PRINTS" id="PR01040">
    <property type="entry name" value="TRNASYNTHTYR"/>
</dbReference>
<comment type="subunit">
    <text evidence="8">Homodimer.</text>
</comment>
<keyword evidence="4" id="KW-0694">RNA-binding</keyword>
<dbReference type="SUPFAM" id="SSF55174">
    <property type="entry name" value="Alpha-L RNA-binding motif"/>
    <property type="match status" value="1"/>
</dbReference>
<evidence type="ECO:0000256" key="6">
    <source>
        <dbReference type="ARBA" id="ARBA00023146"/>
    </source>
</evidence>
<proteinExistence type="inferred from homology"/>
<dbReference type="Gene3D" id="3.10.290.10">
    <property type="entry name" value="RNA-binding S4 domain"/>
    <property type="match status" value="1"/>
</dbReference>
<dbReference type="FunFam" id="1.10.240.10:FF:000001">
    <property type="entry name" value="Tyrosine--tRNA ligase"/>
    <property type="match status" value="1"/>
</dbReference>
<keyword evidence="1 8" id="KW-0436">Ligase</keyword>
<dbReference type="InterPro" id="IPR054608">
    <property type="entry name" value="SYY-like_C"/>
</dbReference>
<evidence type="ECO:0000256" key="4">
    <source>
        <dbReference type="ARBA" id="ARBA00022884"/>
    </source>
</evidence>
<evidence type="ECO:0000256" key="7">
    <source>
        <dbReference type="ARBA" id="ARBA00048248"/>
    </source>
</evidence>
<dbReference type="PANTHER" id="PTHR11766:SF0">
    <property type="entry name" value="TYROSINE--TRNA LIGASE, MITOCHONDRIAL"/>
    <property type="match status" value="1"/>
</dbReference>
<organism evidence="10 11">
    <name type="scientific">Ferrimicrobium acidiphilum DSM 19497</name>
    <dbReference type="NCBI Taxonomy" id="1121877"/>
    <lineage>
        <taxon>Bacteria</taxon>
        <taxon>Bacillati</taxon>
        <taxon>Actinomycetota</taxon>
        <taxon>Acidimicrobiia</taxon>
        <taxon>Acidimicrobiales</taxon>
        <taxon>Acidimicrobiaceae</taxon>
        <taxon>Ferrimicrobium</taxon>
    </lineage>
</organism>
<evidence type="ECO:0000256" key="1">
    <source>
        <dbReference type="ARBA" id="ARBA00022598"/>
    </source>
</evidence>
<comment type="similarity">
    <text evidence="8">Belongs to the class-I aminoacyl-tRNA synthetase family. TyrS type 1 subfamily.</text>
</comment>
<dbReference type="EC" id="6.1.1.1" evidence="8"/>
<dbReference type="GO" id="GO:0005829">
    <property type="term" value="C:cytosol"/>
    <property type="evidence" value="ECO:0007669"/>
    <property type="project" value="TreeGrafter"/>
</dbReference>
<dbReference type="GeneID" id="78373470"/>
<dbReference type="PANTHER" id="PTHR11766">
    <property type="entry name" value="TYROSYL-TRNA SYNTHETASE"/>
    <property type="match status" value="1"/>
</dbReference>
<comment type="subcellular location">
    <subcellularLocation>
        <location evidence="8">Cytoplasm</location>
    </subcellularLocation>
</comment>
<dbReference type="eggNOG" id="COG0162">
    <property type="taxonomic scope" value="Bacteria"/>
</dbReference>
<keyword evidence="2 8" id="KW-0547">Nucleotide-binding</keyword>
<comment type="function">
    <text evidence="8">Catalyzes the attachment of tyrosine to tRNA(Tyr) in a two-step reaction: tyrosine is first activated by ATP to form Tyr-AMP and then transferred to the acceptor end of tRNA(Tyr).</text>
</comment>
<dbReference type="Proteomes" id="UP000032336">
    <property type="component" value="Unassembled WGS sequence"/>
</dbReference>
<dbReference type="HAMAP" id="MF_02006">
    <property type="entry name" value="Tyr_tRNA_synth_type1"/>
    <property type="match status" value="1"/>
</dbReference>
<feature type="short sequence motif" description="'KMSKS' region" evidence="8">
    <location>
        <begin position="228"/>
        <end position="232"/>
    </location>
</feature>
<keyword evidence="6 8" id="KW-0030">Aminoacyl-tRNA synthetase</keyword>
<feature type="binding site" evidence="8">
    <location>
        <position position="168"/>
    </location>
    <ligand>
        <name>L-tyrosine</name>
        <dbReference type="ChEBI" id="CHEBI:58315"/>
    </ligand>
</feature>
<dbReference type="InterPro" id="IPR024107">
    <property type="entry name" value="Tyr-tRNA-ligase_bac_1"/>
</dbReference>
<dbReference type="InterPro" id="IPR002307">
    <property type="entry name" value="Tyr-tRNA-ligase"/>
</dbReference>